<organism evidence="2">
    <name type="scientific">seawater metagenome</name>
    <dbReference type="NCBI Taxonomy" id="1561972"/>
    <lineage>
        <taxon>unclassified sequences</taxon>
        <taxon>metagenomes</taxon>
        <taxon>ecological metagenomes</taxon>
    </lineage>
</organism>
<proteinExistence type="predicted"/>
<protein>
    <submittedName>
        <fullName evidence="2">Uncharacterized protein</fullName>
    </submittedName>
</protein>
<reference evidence="2" key="1">
    <citation type="submission" date="2019-09" db="EMBL/GenBank/DDBJ databases">
        <authorList>
            <person name="Needham M D."/>
        </authorList>
    </citation>
    <scope>NUCLEOTIDE SEQUENCE</scope>
</reference>
<keyword evidence="1" id="KW-0812">Transmembrane</keyword>
<dbReference type="EMBL" id="CABVLZ010000004">
    <property type="protein sequence ID" value="VVU95344.1"/>
    <property type="molecule type" value="Genomic_DNA"/>
</dbReference>
<name>A0A5E8CKT0_9ZZZZ</name>
<evidence type="ECO:0000256" key="1">
    <source>
        <dbReference type="SAM" id="Phobius"/>
    </source>
</evidence>
<sequence length="51" mass="5881">MILLIVFGIVLILLIRAIVIPQNSWNYILILILIWSVYVINFKIFPGALNL</sequence>
<gene>
    <name evidence="2" type="ORF">CPAV1605_1095</name>
</gene>
<keyword evidence="1" id="KW-1133">Transmembrane helix</keyword>
<evidence type="ECO:0000313" key="2">
    <source>
        <dbReference type="EMBL" id="VVU95344.1"/>
    </source>
</evidence>
<keyword evidence="1" id="KW-0472">Membrane</keyword>
<dbReference type="AlphaFoldDB" id="A0A5E8CKT0"/>
<feature type="transmembrane region" description="Helical" evidence="1">
    <location>
        <begin position="27"/>
        <end position="45"/>
    </location>
</feature>
<accession>A0A5E8CKT0</accession>